<comment type="subcellular location">
    <subcellularLocation>
        <location evidence="1">Cell membrane</location>
        <topology evidence="1">Multi-pass membrane protein</topology>
    </subcellularLocation>
</comment>
<organism evidence="10 11">
    <name type="scientific">Paracoccus seriniphilus</name>
    <dbReference type="NCBI Taxonomy" id="184748"/>
    <lineage>
        <taxon>Bacteria</taxon>
        <taxon>Pseudomonadati</taxon>
        <taxon>Pseudomonadota</taxon>
        <taxon>Alphaproteobacteria</taxon>
        <taxon>Rhodobacterales</taxon>
        <taxon>Paracoccaceae</taxon>
        <taxon>Paracoccus</taxon>
    </lineage>
</organism>
<feature type="transmembrane region" description="Helical" evidence="7">
    <location>
        <begin position="280"/>
        <end position="300"/>
    </location>
</feature>
<dbReference type="CDD" id="cd03228">
    <property type="entry name" value="ABCC_MRP_Like"/>
    <property type="match status" value="1"/>
</dbReference>
<dbReference type="InterPro" id="IPR036640">
    <property type="entry name" value="ABC1_TM_sf"/>
</dbReference>
<evidence type="ECO:0000313" key="10">
    <source>
        <dbReference type="EMBL" id="SNT72692.1"/>
    </source>
</evidence>
<keyword evidence="3" id="KW-0547">Nucleotide-binding</keyword>
<evidence type="ECO:0000256" key="7">
    <source>
        <dbReference type="SAM" id="Phobius"/>
    </source>
</evidence>
<feature type="transmembrane region" description="Helical" evidence="7">
    <location>
        <begin position="165"/>
        <end position="184"/>
    </location>
</feature>
<dbReference type="OrthoDB" id="5288404at2"/>
<dbReference type="InterPro" id="IPR003439">
    <property type="entry name" value="ABC_transporter-like_ATP-bd"/>
</dbReference>
<feature type="transmembrane region" description="Helical" evidence="7">
    <location>
        <begin position="250"/>
        <end position="274"/>
    </location>
</feature>
<evidence type="ECO:0000259" key="9">
    <source>
        <dbReference type="PROSITE" id="PS50929"/>
    </source>
</evidence>
<dbReference type="GO" id="GO:0005524">
    <property type="term" value="F:ATP binding"/>
    <property type="evidence" value="ECO:0007669"/>
    <property type="project" value="UniProtKB-KW"/>
</dbReference>
<dbReference type="SUPFAM" id="SSF52540">
    <property type="entry name" value="P-loop containing nucleoside triphosphate hydrolases"/>
    <property type="match status" value="1"/>
</dbReference>
<dbReference type="EMBL" id="FZQB01000003">
    <property type="protein sequence ID" value="SNT72692.1"/>
    <property type="molecule type" value="Genomic_DNA"/>
</dbReference>
<evidence type="ECO:0000256" key="1">
    <source>
        <dbReference type="ARBA" id="ARBA00004651"/>
    </source>
</evidence>
<dbReference type="SMART" id="SM00382">
    <property type="entry name" value="AAA"/>
    <property type="match status" value="1"/>
</dbReference>
<protein>
    <submittedName>
        <fullName evidence="10">ATP-binding cassette, subfamily C, CydC</fullName>
    </submittedName>
</protein>
<evidence type="ECO:0000259" key="8">
    <source>
        <dbReference type="PROSITE" id="PS50893"/>
    </source>
</evidence>
<feature type="domain" description="ABC transmembrane type-1" evidence="9">
    <location>
        <begin position="22"/>
        <end position="295"/>
    </location>
</feature>
<keyword evidence="6 7" id="KW-0472">Membrane</keyword>
<dbReference type="AlphaFoldDB" id="A0A239PRZ2"/>
<sequence length="529" mass="55566">MTELWQILRLIWRARRAEMSRALTLTVAVMLAGLALLALSGWFIVAAGIAGLAGTGAVFDVFRPSAGIRFLAMARTAGRYGERLLSHDATLKVLASLRVTLLSGLSQAGYATLVRLRGGKALNRLTADVDALDGVAIRLVFPVLAGLLAALASFAALWMLVAPVVAIWAIGSYVAGTAIAFTWGGRSAAPVAALAEDLHQDLRAGVIDHLRGRVLLATMGHLSESRQALLQLDQQARDTAMTQSRVEWRVAALLQGVAALTLAGTILIAGRMAVEAQIGAAQAALAIFAALALTELGGAMQRGIAELGRMRSAARRIVPALQPQPEQVPAQPSLRVAGGGLQLKYVSVRPMPGAAPVIHQFTLSVAPGETVALTGPSGSGKTTLLNAISGLLPLDGGQICRDGRLGYLPQRPALMAGSLRDALHFAAPDSDDHDKDAVLAVCALPVALDYQLGEGGSGLSGGEYRRLALARVLIQRPDILLLDEPTEGLDAATAERVLRGLRDWLPDCAILIAAHRPAEMRLADRIISL</sequence>
<name>A0A239PRZ2_9RHOB</name>
<feature type="transmembrane region" description="Helical" evidence="7">
    <location>
        <begin position="135"/>
        <end position="159"/>
    </location>
</feature>
<evidence type="ECO:0000256" key="4">
    <source>
        <dbReference type="ARBA" id="ARBA00022840"/>
    </source>
</evidence>
<dbReference type="Gene3D" id="3.40.50.300">
    <property type="entry name" value="P-loop containing nucleotide triphosphate hydrolases"/>
    <property type="match status" value="1"/>
</dbReference>
<keyword evidence="2 7" id="KW-0812">Transmembrane</keyword>
<feature type="transmembrane region" description="Helical" evidence="7">
    <location>
        <begin position="21"/>
        <end position="45"/>
    </location>
</feature>
<dbReference type="PANTHER" id="PTHR24221">
    <property type="entry name" value="ATP-BINDING CASSETTE SUB-FAMILY B"/>
    <property type="match status" value="1"/>
</dbReference>
<dbReference type="GO" id="GO:0140359">
    <property type="term" value="F:ABC-type transporter activity"/>
    <property type="evidence" value="ECO:0007669"/>
    <property type="project" value="InterPro"/>
</dbReference>
<dbReference type="PROSITE" id="PS50893">
    <property type="entry name" value="ABC_TRANSPORTER_2"/>
    <property type="match status" value="1"/>
</dbReference>
<evidence type="ECO:0000256" key="6">
    <source>
        <dbReference type="ARBA" id="ARBA00023136"/>
    </source>
</evidence>
<dbReference type="Gene3D" id="1.20.1560.10">
    <property type="entry name" value="ABC transporter type 1, transmembrane domain"/>
    <property type="match status" value="1"/>
</dbReference>
<dbReference type="Proteomes" id="UP000198307">
    <property type="component" value="Unassembled WGS sequence"/>
</dbReference>
<dbReference type="PANTHER" id="PTHR24221:SF590">
    <property type="entry name" value="COMPONENT LINKED WITH THE ASSEMBLY OF CYTOCHROME' TRANSPORT TRANSMEMBRANE ATP-BINDING PROTEIN ABC TRANSPORTER CYDD-RELATED"/>
    <property type="match status" value="1"/>
</dbReference>
<dbReference type="PROSITE" id="PS50929">
    <property type="entry name" value="ABC_TM1F"/>
    <property type="match status" value="1"/>
</dbReference>
<proteinExistence type="predicted"/>
<evidence type="ECO:0000256" key="3">
    <source>
        <dbReference type="ARBA" id="ARBA00022741"/>
    </source>
</evidence>
<reference evidence="10 11" key="1">
    <citation type="submission" date="2017-07" db="EMBL/GenBank/DDBJ databases">
        <authorList>
            <person name="Sun Z.S."/>
            <person name="Albrecht U."/>
            <person name="Echele G."/>
            <person name="Lee C.C."/>
        </authorList>
    </citation>
    <scope>NUCLEOTIDE SEQUENCE [LARGE SCALE GENOMIC DNA]</scope>
    <source>
        <strain evidence="10 11">DSM 14827</strain>
    </source>
</reference>
<dbReference type="InterPro" id="IPR011527">
    <property type="entry name" value="ABC1_TM_dom"/>
</dbReference>
<dbReference type="GO" id="GO:0005886">
    <property type="term" value="C:plasma membrane"/>
    <property type="evidence" value="ECO:0007669"/>
    <property type="project" value="UniProtKB-SubCell"/>
</dbReference>
<dbReference type="InterPro" id="IPR003593">
    <property type="entry name" value="AAA+_ATPase"/>
</dbReference>
<dbReference type="SUPFAM" id="SSF90123">
    <property type="entry name" value="ABC transporter transmembrane region"/>
    <property type="match status" value="1"/>
</dbReference>
<dbReference type="RefSeq" id="WP_089343482.1">
    <property type="nucleotide sequence ID" value="NZ_CP067129.1"/>
</dbReference>
<gene>
    <name evidence="10" type="ORF">SAMN05444959_103190</name>
</gene>
<dbReference type="InterPro" id="IPR027417">
    <property type="entry name" value="P-loop_NTPase"/>
</dbReference>
<dbReference type="InterPro" id="IPR039421">
    <property type="entry name" value="Type_1_exporter"/>
</dbReference>
<evidence type="ECO:0000256" key="5">
    <source>
        <dbReference type="ARBA" id="ARBA00022989"/>
    </source>
</evidence>
<keyword evidence="11" id="KW-1185">Reference proteome</keyword>
<accession>A0A239PRZ2</accession>
<evidence type="ECO:0000313" key="11">
    <source>
        <dbReference type="Proteomes" id="UP000198307"/>
    </source>
</evidence>
<evidence type="ECO:0000256" key="2">
    <source>
        <dbReference type="ARBA" id="ARBA00022692"/>
    </source>
</evidence>
<dbReference type="GO" id="GO:0016887">
    <property type="term" value="F:ATP hydrolysis activity"/>
    <property type="evidence" value="ECO:0007669"/>
    <property type="project" value="InterPro"/>
</dbReference>
<keyword evidence="4 10" id="KW-0067">ATP-binding</keyword>
<dbReference type="Pfam" id="PF00005">
    <property type="entry name" value="ABC_tran"/>
    <property type="match status" value="1"/>
</dbReference>
<feature type="domain" description="ABC transporter" evidence="8">
    <location>
        <begin position="341"/>
        <end position="529"/>
    </location>
</feature>
<keyword evidence="5 7" id="KW-1133">Transmembrane helix</keyword>